<dbReference type="STRING" id="797516.HMPREF9104_00066"/>
<sequence>MNAIVQLIEQKCKQSLAFAKRLLYDSVIKCSTSWTKISGDGQMMNKSAILLSYKQAMEYLGIGSYHTLYKLIDNNLPVVKIGSTKKIDRNDIDRFLNDHKVSEVKS</sequence>
<dbReference type="Pfam" id="PF12728">
    <property type="entry name" value="HTH_17"/>
    <property type="match status" value="1"/>
</dbReference>
<dbReference type="GO" id="GO:0003677">
    <property type="term" value="F:DNA binding"/>
    <property type="evidence" value="ECO:0007669"/>
    <property type="project" value="InterPro"/>
</dbReference>
<dbReference type="NCBIfam" id="TIGR01764">
    <property type="entry name" value="excise"/>
    <property type="match status" value="1"/>
</dbReference>
<gene>
    <name evidence="2" type="ORF">HMPREF9104_00066</name>
</gene>
<dbReference type="AlphaFoldDB" id="H1LBV5"/>
<proteinExistence type="predicted"/>
<dbReference type="EMBL" id="AGRJ01000008">
    <property type="protein sequence ID" value="EHO54505.1"/>
    <property type="molecule type" value="Genomic_DNA"/>
</dbReference>
<evidence type="ECO:0000313" key="2">
    <source>
        <dbReference type="EMBL" id="EHO54505.1"/>
    </source>
</evidence>
<protein>
    <submittedName>
        <fullName evidence="2">DNA binding domain, excisionase family</fullName>
    </submittedName>
</protein>
<organism evidence="2 3">
    <name type="scientific">Lentilactobacillus kisonensis F0435</name>
    <dbReference type="NCBI Taxonomy" id="797516"/>
    <lineage>
        <taxon>Bacteria</taxon>
        <taxon>Bacillati</taxon>
        <taxon>Bacillota</taxon>
        <taxon>Bacilli</taxon>
        <taxon>Lactobacillales</taxon>
        <taxon>Lactobacillaceae</taxon>
        <taxon>Lentilactobacillus</taxon>
    </lineage>
</organism>
<dbReference type="HOGENOM" id="CLU_2219773_0_0_9"/>
<dbReference type="InterPro" id="IPR010093">
    <property type="entry name" value="SinI_DNA-bd"/>
</dbReference>
<dbReference type="InterPro" id="IPR041657">
    <property type="entry name" value="HTH_17"/>
</dbReference>
<comment type="caution">
    <text evidence="2">The sequence shown here is derived from an EMBL/GenBank/DDBJ whole genome shotgun (WGS) entry which is preliminary data.</text>
</comment>
<dbReference type="Proteomes" id="UP000005025">
    <property type="component" value="Unassembled WGS sequence"/>
</dbReference>
<reference evidence="2 3" key="1">
    <citation type="submission" date="2011-09" db="EMBL/GenBank/DDBJ databases">
        <authorList>
            <person name="Weinstock G."/>
            <person name="Sodergren E."/>
            <person name="Clifton S."/>
            <person name="Fulton L."/>
            <person name="Fulton B."/>
            <person name="Courtney L."/>
            <person name="Fronick C."/>
            <person name="Harrison M."/>
            <person name="Strong C."/>
            <person name="Farmer C."/>
            <person name="Delahaunty K."/>
            <person name="Markovic C."/>
            <person name="Hall O."/>
            <person name="Minx P."/>
            <person name="Tomlinson C."/>
            <person name="Mitreva M."/>
            <person name="Hou S."/>
            <person name="Chen J."/>
            <person name="Wollam A."/>
            <person name="Pepin K.H."/>
            <person name="Johnson M."/>
            <person name="Bhonagiri V."/>
            <person name="Zhang X."/>
            <person name="Suruliraj S."/>
            <person name="Warren W."/>
            <person name="Chinwalla A."/>
            <person name="Mardis E.R."/>
            <person name="Wilson R.K."/>
        </authorList>
    </citation>
    <scope>NUCLEOTIDE SEQUENCE [LARGE SCALE GENOMIC DNA]</scope>
    <source>
        <strain evidence="2 3">F0435</strain>
    </source>
</reference>
<feature type="domain" description="Helix-turn-helix" evidence="1">
    <location>
        <begin position="50"/>
        <end position="98"/>
    </location>
</feature>
<name>H1LBV5_9LACO</name>
<dbReference type="PATRIC" id="fig|797516.3.peg.57"/>
<accession>H1LBV5</accession>
<evidence type="ECO:0000313" key="3">
    <source>
        <dbReference type="Proteomes" id="UP000005025"/>
    </source>
</evidence>
<evidence type="ECO:0000259" key="1">
    <source>
        <dbReference type="Pfam" id="PF12728"/>
    </source>
</evidence>